<evidence type="ECO:0000256" key="2">
    <source>
        <dbReference type="ARBA" id="ARBA00022786"/>
    </source>
</evidence>
<name>A0A6P6XA27_COFAR</name>
<organism evidence="3 4">
    <name type="scientific">Coffea arabica</name>
    <name type="common">Arabian coffee</name>
    <dbReference type="NCBI Taxonomy" id="13443"/>
    <lineage>
        <taxon>Eukaryota</taxon>
        <taxon>Viridiplantae</taxon>
        <taxon>Streptophyta</taxon>
        <taxon>Embryophyta</taxon>
        <taxon>Tracheophyta</taxon>
        <taxon>Spermatophyta</taxon>
        <taxon>Magnoliopsida</taxon>
        <taxon>eudicotyledons</taxon>
        <taxon>Gunneridae</taxon>
        <taxon>Pentapetalae</taxon>
        <taxon>asterids</taxon>
        <taxon>lamiids</taxon>
        <taxon>Gentianales</taxon>
        <taxon>Rubiaceae</taxon>
        <taxon>Ixoroideae</taxon>
        <taxon>Gardenieae complex</taxon>
        <taxon>Bertiereae - Coffeeae clade</taxon>
        <taxon>Coffeeae</taxon>
        <taxon>Coffea</taxon>
    </lineage>
</organism>
<protein>
    <submittedName>
        <fullName evidence="4">Uncharacterized protein</fullName>
    </submittedName>
</protein>
<gene>
    <name evidence="4" type="primary">LOC113740829</name>
</gene>
<dbReference type="SUPFAM" id="SSF48371">
    <property type="entry name" value="ARM repeat"/>
    <property type="match status" value="1"/>
</dbReference>
<dbReference type="InterPro" id="IPR016024">
    <property type="entry name" value="ARM-type_fold"/>
</dbReference>
<dbReference type="SMART" id="SM00185">
    <property type="entry name" value="ARM"/>
    <property type="match status" value="3"/>
</dbReference>
<keyword evidence="3" id="KW-1185">Reference proteome</keyword>
<dbReference type="InterPro" id="IPR000225">
    <property type="entry name" value="Armadillo"/>
</dbReference>
<dbReference type="Pfam" id="PF00514">
    <property type="entry name" value="Arm"/>
    <property type="match status" value="1"/>
</dbReference>
<dbReference type="PANTHER" id="PTHR23315:SF120">
    <property type="entry name" value="ARM REPEAT SUPERFAMILY PROTEIN"/>
    <property type="match status" value="1"/>
</dbReference>
<sequence>MEDVIVEALLCNEREAQILAARELGKLATKLRQKLAERGIISRLVTMLRTQDYEAIEAALCYALSSFSQNKILIANSGAIPVLLEIIQCQKESLIDLAAATLLVLSSCSANKLAIAAYGAISILVGFLNFQLVEERGFQNLSVQAKLDIISTFHNLSTYPQIIPSIVSSGMVKAMLQLMYEFGKQSEMIEKARALLEKMVSSSEIALKKVVETASLIIHFLVMAIEEGTPLCKEHAAATLLVMCQSCRDRCKSKDWLKNFGVAKRQREEGEECWFSSVSTIFVPLKKDSIRFNPFFVGLQLGLTPISSFPINCP</sequence>
<evidence type="ECO:0000313" key="3">
    <source>
        <dbReference type="Proteomes" id="UP001652660"/>
    </source>
</evidence>
<keyword evidence="2" id="KW-0833">Ubl conjugation pathway</keyword>
<dbReference type="Proteomes" id="UP001652660">
    <property type="component" value="Chromosome 4e"/>
</dbReference>
<accession>A0A6P6XA27</accession>
<dbReference type="OrthoDB" id="3245100at2759"/>
<dbReference type="GeneID" id="113740829"/>
<proteinExistence type="predicted"/>
<reference evidence="3" key="1">
    <citation type="journal article" date="2025" name="Foods">
        <title>Unveiling the Microbial Signatures of Arabica Coffee Cherries: Insights into Ripeness Specific Diversity, Functional Traits, and Implications for Quality and Safety.</title>
        <authorList>
            <consortium name="RefSeq"/>
            <person name="Tenea G.N."/>
            <person name="Cifuentes V."/>
            <person name="Reyes P."/>
            <person name="Cevallos-Vallejos M."/>
        </authorList>
    </citation>
    <scope>NUCLEOTIDE SEQUENCE [LARGE SCALE GENOMIC DNA]</scope>
</reference>
<dbReference type="InterPro" id="IPR011989">
    <property type="entry name" value="ARM-like"/>
</dbReference>
<keyword evidence="1" id="KW-0677">Repeat</keyword>
<dbReference type="AlphaFoldDB" id="A0A6P6XA27"/>
<dbReference type="RefSeq" id="XP_027124149.1">
    <property type="nucleotide sequence ID" value="XM_027268348.1"/>
</dbReference>
<evidence type="ECO:0000313" key="4">
    <source>
        <dbReference type="RefSeq" id="XP_027124149.1"/>
    </source>
</evidence>
<evidence type="ECO:0000256" key="1">
    <source>
        <dbReference type="ARBA" id="ARBA00022737"/>
    </source>
</evidence>
<dbReference type="Gene3D" id="1.25.10.10">
    <property type="entry name" value="Leucine-rich Repeat Variant"/>
    <property type="match status" value="1"/>
</dbReference>
<dbReference type="PANTHER" id="PTHR23315">
    <property type="entry name" value="U BOX DOMAIN-CONTAINING"/>
    <property type="match status" value="1"/>
</dbReference>
<reference evidence="4" key="2">
    <citation type="submission" date="2025-08" db="UniProtKB">
        <authorList>
            <consortium name="RefSeq"/>
        </authorList>
    </citation>
    <scope>IDENTIFICATION</scope>
    <source>
        <tissue evidence="4">Leaves</tissue>
    </source>
</reference>